<name>A0ABR6BR24_9PSEU</name>
<keyword evidence="3" id="KW-0378">Hydrolase</keyword>
<dbReference type="SUPFAM" id="SSF53474">
    <property type="entry name" value="alpha/beta-Hydrolases"/>
    <property type="match status" value="1"/>
</dbReference>
<evidence type="ECO:0000256" key="4">
    <source>
        <dbReference type="SAM" id="SignalP"/>
    </source>
</evidence>
<evidence type="ECO:0000313" key="7">
    <source>
        <dbReference type="Proteomes" id="UP000517916"/>
    </source>
</evidence>
<evidence type="ECO:0000259" key="5">
    <source>
        <dbReference type="Pfam" id="PF08386"/>
    </source>
</evidence>
<comment type="caution">
    <text evidence="6">The sequence shown here is derived from an EMBL/GenBank/DDBJ whole genome shotgun (WGS) entry which is preliminary data.</text>
</comment>
<feature type="signal peptide" evidence="4">
    <location>
        <begin position="1"/>
        <end position="26"/>
    </location>
</feature>
<sequence length="547" mass="57764">MRKTMLAAALAAATGAALLAAPAAGAAPGGVPSAYLNQTIDWKPCFAPGKVPPGLPPGAERLECGSFRTPRNWNSPGDGVDLTIAVSRLRPAQNKVAQGSVLLNPGGPGAPGRTLPLSFLGRSKLVDNLDLVGFDVRGTGDSTSLTCGGGLDIGADLDPRDRSKGNVDLILDSAELTAEYCQVKGGDLNEFVNTEQTVRDLDLLRALLGRDKIDWIGYSGGTWLGAYYATYFPQRVDKFVLDSNTEFTAPWQESFNWQPLGFERRFREDLLPWLARYDSTYHLGATPEAARQTYESLRAKLAANPVTVNGTKVGPVALDGLIVNALYAGRKFDGLAKSLIAVRAVADKPGDAAAASVVADALRAAKPGGLRPVAAADSFMSTFTAILCNDTPWHGNRDSLIRDSAEQGRKYPLVGWGTLSQPCLSWDRPKLDLRRPTGKGVPPVLMVQDTHDPATPYEGAVLAHRAFANSRLLTATDQGDHGVYALSGNTCVDTVVEAFLVDGKVPAGDLTCGGVPLPAPPTAAAPAQRAGLDQVAAYREAAGSLPR</sequence>
<dbReference type="EMBL" id="JACJID010000005">
    <property type="protein sequence ID" value="MBA8929368.1"/>
    <property type="molecule type" value="Genomic_DNA"/>
</dbReference>
<organism evidence="6 7">
    <name type="scientific">Kutzneria viridogrisea</name>
    <dbReference type="NCBI Taxonomy" id="47990"/>
    <lineage>
        <taxon>Bacteria</taxon>
        <taxon>Bacillati</taxon>
        <taxon>Actinomycetota</taxon>
        <taxon>Actinomycetes</taxon>
        <taxon>Pseudonocardiales</taxon>
        <taxon>Pseudonocardiaceae</taxon>
        <taxon>Kutzneria</taxon>
    </lineage>
</organism>
<dbReference type="InterPro" id="IPR029058">
    <property type="entry name" value="AB_hydrolase_fold"/>
</dbReference>
<protein>
    <submittedName>
        <fullName evidence="6">Pimeloyl-ACP methyl ester carboxylesterase</fullName>
    </submittedName>
</protein>
<reference evidence="6 7" key="1">
    <citation type="submission" date="2020-08" db="EMBL/GenBank/DDBJ databases">
        <title>Genomic Encyclopedia of Archaeal and Bacterial Type Strains, Phase II (KMG-II): from individual species to whole genera.</title>
        <authorList>
            <person name="Goeker M."/>
        </authorList>
    </citation>
    <scope>NUCLEOTIDE SEQUENCE [LARGE SCALE GENOMIC DNA]</scope>
    <source>
        <strain evidence="6 7">DSM 43850</strain>
    </source>
</reference>
<dbReference type="InterPro" id="IPR013595">
    <property type="entry name" value="Pept_S33_TAP-like_C"/>
</dbReference>
<feature type="domain" description="Peptidase S33 tripeptidyl aminopeptidase-like C-terminal" evidence="5">
    <location>
        <begin position="418"/>
        <end position="512"/>
    </location>
</feature>
<proteinExistence type="inferred from homology"/>
<dbReference type="PANTHER" id="PTHR43248:SF29">
    <property type="entry name" value="TRIPEPTIDYL AMINOPEPTIDASE"/>
    <property type="match status" value="1"/>
</dbReference>
<feature type="chain" id="PRO_5046266005" evidence="4">
    <location>
        <begin position="27"/>
        <end position="547"/>
    </location>
</feature>
<accession>A0ABR6BR24</accession>
<dbReference type="PANTHER" id="PTHR43248">
    <property type="entry name" value="2-SUCCINYL-6-HYDROXY-2,4-CYCLOHEXADIENE-1-CARBOXYLATE SYNTHASE"/>
    <property type="match status" value="1"/>
</dbReference>
<dbReference type="Gene3D" id="3.40.50.1820">
    <property type="entry name" value="alpha/beta hydrolase"/>
    <property type="match status" value="1"/>
</dbReference>
<dbReference type="Proteomes" id="UP000517916">
    <property type="component" value="Unassembled WGS sequence"/>
</dbReference>
<dbReference type="RefSeq" id="WP_025361849.1">
    <property type="nucleotide sequence ID" value="NZ_BAAABQ010000093.1"/>
</dbReference>
<keyword evidence="7" id="KW-1185">Reference proteome</keyword>
<evidence type="ECO:0000256" key="2">
    <source>
        <dbReference type="ARBA" id="ARBA00022729"/>
    </source>
</evidence>
<gene>
    <name evidence="6" type="ORF">BC739_006586</name>
</gene>
<keyword evidence="2 4" id="KW-0732">Signal</keyword>
<dbReference type="Pfam" id="PF08386">
    <property type="entry name" value="Abhydrolase_4"/>
    <property type="match status" value="1"/>
</dbReference>
<evidence type="ECO:0000256" key="3">
    <source>
        <dbReference type="ARBA" id="ARBA00022801"/>
    </source>
</evidence>
<evidence type="ECO:0000313" key="6">
    <source>
        <dbReference type="EMBL" id="MBA8929368.1"/>
    </source>
</evidence>
<evidence type="ECO:0000256" key="1">
    <source>
        <dbReference type="ARBA" id="ARBA00010088"/>
    </source>
</evidence>
<dbReference type="InterPro" id="IPR051601">
    <property type="entry name" value="Serine_prot/Carboxylest_S33"/>
</dbReference>
<comment type="similarity">
    <text evidence="1">Belongs to the peptidase S33 family.</text>
</comment>